<organism evidence="1 2">
    <name type="scientific">Callosobruchus maculatus</name>
    <name type="common">Southern cowpea weevil</name>
    <name type="synonym">Pulse bruchid</name>
    <dbReference type="NCBI Taxonomy" id="64391"/>
    <lineage>
        <taxon>Eukaryota</taxon>
        <taxon>Metazoa</taxon>
        <taxon>Ecdysozoa</taxon>
        <taxon>Arthropoda</taxon>
        <taxon>Hexapoda</taxon>
        <taxon>Insecta</taxon>
        <taxon>Pterygota</taxon>
        <taxon>Neoptera</taxon>
        <taxon>Endopterygota</taxon>
        <taxon>Coleoptera</taxon>
        <taxon>Polyphaga</taxon>
        <taxon>Cucujiformia</taxon>
        <taxon>Chrysomeloidea</taxon>
        <taxon>Chrysomelidae</taxon>
        <taxon>Bruchinae</taxon>
        <taxon>Bruchini</taxon>
        <taxon>Callosobruchus</taxon>
    </lineage>
</organism>
<dbReference type="EMBL" id="CAACVG010009572">
    <property type="protein sequence ID" value="VEN53606.1"/>
    <property type="molecule type" value="Genomic_DNA"/>
</dbReference>
<protein>
    <submittedName>
        <fullName evidence="1">Uncharacterized protein</fullName>
    </submittedName>
</protein>
<keyword evidence="2" id="KW-1185">Reference proteome</keyword>
<gene>
    <name evidence="1" type="ORF">CALMAC_LOCUS13354</name>
</gene>
<accession>A0A653D0A3</accession>
<evidence type="ECO:0000313" key="1">
    <source>
        <dbReference type="EMBL" id="VEN53606.1"/>
    </source>
</evidence>
<reference evidence="1 2" key="1">
    <citation type="submission" date="2019-01" db="EMBL/GenBank/DDBJ databases">
        <authorList>
            <person name="Sayadi A."/>
        </authorList>
    </citation>
    <scope>NUCLEOTIDE SEQUENCE [LARGE SCALE GENOMIC DNA]</scope>
</reference>
<feature type="non-terminal residue" evidence="1">
    <location>
        <position position="69"/>
    </location>
</feature>
<proteinExistence type="predicted"/>
<sequence length="69" mass="8055">MCTFIYFSRNGSKGIRMFSDRMVIKRSLIFERSITANTCAELISVCCFNVSRYDELNHSKCAMSTFIYF</sequence>
<evidence type="ECO:0000313" key="2">
    <source>
        <dbReference type="Proteomes" id="UP000410492"/>
    </source>
</evidence>
<dbReference type="AlphaFoldDB" id="A0A653D0A3"/>
<dbReference type="Proteomes" id="UP000410492">
    <property type="component" value="Unassembled WGS sequence"/>
</dbReference>
<name>A0A653D0A3_CALMS</name>